<dbReference type="InterPro" id="IPR000277">
    <property type="entry name" value="Cys/Met-Metab_PyrdxlP-dep_enz"/>
</dbReference>
<dbReference type="STRING" id="571298.SAMN04488026_102840"/>
<feature type="region of interest" description="Disordered" evidence="5">
    <location>
        <begin position="1"/>
        <end position="29"/>
    </location>
</feature>
<dbReference type="FunFam" id="3.40.640.10:FF:000046">
    <property type="entry name" value="Cystathionine gamma-lyase"/>
    <property type="match status" value="1"/>
</dbReference>
<dbReference type="Gene3D" id="3.40.640.10">
    <property type="entry name" value="Type I PLP-dependent aspartate aminotransferase-like (Major domain)"/>
    <property type="match status" value="1"/>
</dbReference>
<dbReference type="SUPFAM" id="SSF53383">
    <property type="entry name" value="PLP-dependent transferases"/>
    <property type="match status" value="1"/>
</dbReference>
<feature type="compositionally biased region" description="Polar residues" evidence="5">
    <location>
        <begin position="1"/>
        <end position="10"/>
    </location>
</feature>
<dbReference type="InterPro" id="IPR015422">
    <property type="entry name" value="PyrdxlP-dep_Trfase_small"/>
</dbReference>
<dbReference type="GO" id="GO:0005737">
    <property type="term" value="C:cytoplasm"/>
    <property type="evidence" value="ECO:0007669"/>
    <property type="project" value="TreeGrafter"/>
</dbReference>
<dbReference type="EMBL" id="FNEK01000028">
    <property type="protein sequence ID" value="SDJ98753.1"/>
    <property type="molecule type" value="Genomic_DNA"/>
</dbReference>
<organism evidence="6 7">
    <name type="scientific">Aliiruegeria lutimaris</name>
    <dbReference type="NCBI Taxonomy" id="571298"/>
    <lineage>
        <taxon>Bacteria</taxon>
        <taxon>Pseudomonadati</taxon>
        <taxon>Pseudomonadota</taxon>
        <taxon>Alphaproteobacteria</taxon>
        <taxon>Rhodobacterales</taxon>
        <taxon>Roseobacteraceae</taxon>
        <taxon>Aliiruegeria</taxon>
    </lineage>
</organism>
<dbReference type="PANTHER" id="PTHR11808">
    <property type="entry name" value="TRANS-SULFURATION ENZYME FAMILY MEMBER"/>
    <property type="match status" value="1"/>
</dbReference>
<dbReference type="Pfam" id="PF01053">
    <property type="entry name" value="Cys_Met_Meta_PP"/>
    <property type="match status" value="1"/>
</dbReference>
<evidence type="ECO:0000256" key="5">
    <source>
        <dbReference type="SAM" id="MobiDB-lite"/>
    </source>
</evidence>
<dbReference type="CDD" id="cd00614">
    <property type="entry name" value="CGS_like"/>
    <property type="match status" value="1"/>
</dbReference>
<feature type="modified residue" description="N6-(pyridoxal phosphate)lysine" evidence="3">
    <location>
        <position position="211"/>
    </location>
</feature>
<accession>A0A1G8Y7Q0</accession>
<keyword evidence="6" id="KW-0456">Lyase</keyword>
<keyword evidence="7" id="KW-1185">Reference proteome</keyword>
<dbReference type="Gene3D" id="3.90.1150.10">
    <property type="entry name" value="Aspartate Aminotransferase, domain 1"/>
    <property type="match status" value="1"/>
</dbReference>
<dbReference type="AlphaFoldDB" id="A0A1G8Y7Q0"/>
<dbReference type="GO" id="GO:0030170">
    <property type="term" value="F:pyridoxal phosphate binding"/>
    <property type="evidence" value="ECO:0007669"/>
    <property type="project" value="InterPro"/>
</dbReference>
<evidence type="ECO:0000256" key="3">
    <source>
        <dbReference type="PIRSR" id="PIRSR001434-2"/>
    </source>
</evidence>
<evidence type="ECO:0000256" key="2">
    <source>
        <dbReference type="ARBA" id="ARBA00022898"/>
    </source>
</evidence>
<dbReference type="GO" id="GO:0019346">
    <property type="term" value="P:transsulfuration"/>
    <property type="evidence" value="ECO:0007669"/>
    <property type="project" value="InterPro"/>
</dbReference>
<dbReference type="InterPro" id="IPR015424">
    <property type="entry name" value="PyrdxlP-dep_Trfase"/>
</dbReference>
<dbReference type="InterPro" id="IPR015421">
    <property type="entry name" value="PyrdxlP-dep_Trfase_major"/>
</dbReference>
<dbReference type="RefSeq" id="WP_093157325.1">
    <property type="nucleotide sequence ID" value="NZ_FNEK01000028.1"/>
</dbReference>
<reference evidence="6 7" key="1">
    <citation type="submission" date="2016-10" db="EMBL/GenBank/DDBJ databases">
        <authorList>
            <person name="de Groot N.N."/>
        </authorList>
    </citation>
    <scope>NUCLEOTIDE SEQUENCE [LARGE SCALE GENOMIC DNA]</scope>
    <source>
        <strain evidence="6 7">DSM 25294</strain>
    </source>
</reference>
<evidence type="ECO:0000313" key="6">
    <source>
        <dbReference type="EMBL" id="SDJ98753.1"/>
    </source>
</evidence>
<dbReference type="PIRSF" id="PIRSF001434">
    <property type="entry name" value="CGS"/>
    <property type="match status" value="1"/>
</dbReference>
<evidence type="ECO:0000313" key="7">
    <source>
        <dbReference type="Proteomes" id="UP000199382"/>
    </source>
</evidence>
<comment type="similarity">
    <text evidence="4">Belongs to the trans-sulfuration enzymes family.</text>
</comment>
<evidence type="ECO:0000256" key="1">
    <source>
        <dbReference type="ARBA" id="ARBA00001933"/>
    </source>
</evidence>
<sequence>MTKLQNTRGPMTTAIHAGEAPDPTTGASAPPLHMTSTYVTDQVAGFSAHDIGEESGYLYTRWGNPTVDMFERKMAAMEGMETCLATASGMAAASAIFLTFLSAGDHVVVSDVSYAGVAELARDTLPRLGIEVSLVDMSDLEAVAAAIRDTTKLVHCETPVNPIMRLTDLAAVSRLAHDAGALLSCDATFASPLGQDNAALGVDLVMHSVTKYIGGHGDAVGGIVAGSAELIARLRLEAGIHHGGILSPFNAWLIARGAATLPLRMRAHEAGALQVAHWLETRDSITRVFHPGLPSHPQANLAAKQMSNTSGMISFQVGSAARGQELAQQMIDRLEIIHYAVSLGHHRSLIFWMETDGLMETSFRLSGRNLDSYRAFAGDGIFRLSVGLEDAEDLIADLAKVL</sequence>
<dbReference type="GO" id="GO:0016846">
    <property type="term" value="F:carbon-sulfur lyase activity"/>
    <property type="evidence" value="ECO:0007669"/>
    <property type="project" value="TreeGrafter"/>
</dbReference>
<dbReference type="OrthoDB" id="9805807at2"/>
<keyword evidence="2 3" id="KW-0663">Pyridoxal phosphate</keyword>
<evidence type="ECO:0000256" key="4">
    <source>
        <dbReference type="RuleBase" id="RU362118"/>
    </source>
</evidence>
<protein>
    <submittedName>
        <fullName evidence="6">Methionine-gamma-lyase</fullName>
    </submittedName>
</protein>
<proteinExistence type="inferred from homology"/>
<dbReference type="Proteomes" id="UP000199382">
    <property type="component" value="Unassembled WGS sequence"/>
</dbReference>
<name>A0A1G8Y7Q0_9RHOB</name>
<gene>
    <name evidence="6" type="ORF">SAMN04488026_102840</name>
</gene>
<comment type="cofactor">
    <cofactor evidence="1 4">
        <name>pyridoxal 5'-phosphate</name>
        <dbReference type="ChEBI" id="CHEBI:597326"/>
    </cofactor>
</comment>